<dbReference type="Proteomes" id="UP000177369">
    <property type="component" value="Unassembled WGS sequence"/>
</dbReference>
<evidence type="ECO:0000313" key="3">
    <source>
        <dbReference type="Proteomes" id="UP000177369"/>
    </source>
</evidence>
<reference evidence="2 3" key="1">
    <citation type="journal article" date="2016" name="Nat. Commun.">
        <title>Thousands of microbial genomes shed light on interconnected biogeochemical processes in an aquifer system.</title>
        <authorList>
            <person name="Anantharaman K."/>
            <person name="Brown C.T."/>
            <person name="Hug L.A."/>
            <person name="Sharon I."/>
            <person name="Castelle C.J."/>
            <person name="Probst A.J."/>
            <person name="Thomas B.C."/>
            <person name="Singh A."/>
            <person name="Wilkins M.J."/>
            <person name="Karaoz U."/>
            <person name="Brodie E.L."/>
            <person name="Williams K.H."/>
            <person name="Hubbard S.S."/>
            <person name="Banfield J.F."/>
        </authorList>
    </citation>
    <scope>NUCLEOTIDE SEQUENCE [LARGE SCALE GENOMIC DNA]</scope>
</reference>
<feature type="compositionally biased region" description="Basic and acidic residues" evidence="1">
    <location>
        <begin position="1"/>
        <end position="11"/>
    </location>
</feature>
<dbReference type="EMBL" id="MFBD01000033">
    <property type="protein sequence ID" value="OGD88276.1"/>
    <property type="molecule type" value="Genomic_DNA"/>
</dbReference>
<name>A0A1F5G8T8_9BACT</name>
<proteinExistence type="predicted"/>
<sequence length="66" mass="7279">MVESIDPKSADLDTEQQIADMENEGGPSPDVNIAASDLSAREIGFPNKDSENDWTRIVEDNPYQPD</sequence>
<protein>
    <submittedName>
        <fullName evidence="2">Uncharacterized protein</fullName>
    </submittedName>
</protein>
<evidence type="ECO:0000313" key="2">
    <source>
        <dbReference type="EMBL" id="OGD88276.1"/>
    </source>
</evidence>
<dbReference type="STRING" id="1797714.A3D04_00655"/>
<feature type="compositionally biased region" description="Basic and acidic residues" evidence="1">
    <location>
        <begin position="48"/>
        <end position="59"/>
    </location>
</feature>
<evidence type="ECO:0000256" key="1">
    <source>
        <dbReference type="SAM" id="MobiDB-lite"/>
    </source>
</evidence>
<comment type="caution">
    <text evidence="2">The sequence shown here is derived from an EMBL/GenBank/DDBJ whole genome shotgun (WGS) entry which is preliminary data.</text>
</comment>
<organism evidence="2 3">
    <name type="scientific">Candidatus Curtissbacteria bacterium RIFCSPHIGHO2_02_FULL_40_16b</name>
    <dbReference type="NCBI Taxonomy" id="1797714"/>
    <lineage>
        <taxon>Bacteria</taxon>
        <taxon>Candidatus Curtissiibacteriota</taxon>
    </lineage>
</organism>
<feature type="region of interest" description="Disordered" evidence="1">
    <location>
        <begin position="1"/>
        <end position="66"/>
    </location>
</feature>
<gene>
    <name evidence="2" type="ORF">A3D04_00655</name>
</gene>
<accession>A0A1F5G8T8</accession>
<dbReference type="AlphaFoldDB" id="A0A1F5G8T8"/>